<keyword evidence="1" id="KW-0812">Transmembrane</keyword>
<evidence type="ECO:0008006" key="4">
    <source>
        <dbReference type="Google" id="ProtNLM"/>
    </source>
</evidence>
<evidence type="ECO:0000313" key="2">
    <source>
        <dbReference type="EMBL" id="MCM2373828.1"/>
    </source>
</evidence>
<evidence type="ECO:0000256" key="1">
    <source>
        <dbReference type="SAM" id="Phobius"/>
    </source>
</evidence>
<organism evidence="2 3">
    <name type="scientific">Aporhodopirellula aestuarii</name>
    <dbReference type="NCBI Taxonomy" id="2950107"/>
    <lineage>
        <taxon>Bacteria</taxon>
        <taxon>Pseudomonadati</taxon>
        <taxon>Planctomycetota</taxon>
        <taxon>Planctomycetia</taxon>
        <taxon>Pirellulales</taxon>
        <taxon>Pirellulaceae</taxon>
        <taxon>Aporhodopirellula</taxon>
    </lineage>
</organism>
<comment type="caution">
    <text evidence="2">The sequence shown here is derived from an EMBL/GenBank/DDBJ whole genome shotgun (WGS) entry which is preliminary data.</text>
</comment>
<dbReference type="RefSeq" id="WP_250931706.1">
    <property type="nucleotide sequence ID" value="NZ_JAMQBK010000066.1"/>
</dbReference>
<keyword evidence="1" id="KW-0472">Membrane</keyword>
<dbReference type="Proteomes" id="UP001202961">
    <property type="component" value="Unassembled WGS sequence"/>
</dbReference>
<keyword evidence="1" id="KW-1133">Transmembrane helix</keyword>
<proteinExistence type="predicted"/>
<sequence length="312" mass="34221">MASTVSNPPTSTEIACQSCGAILLIDATVRSTTCPYCASPSIIRRPPTPNRPSPSFLVGFTINHERATQLVRTWLSKSHLFARSDFKSAVPELTHGIYLPAYLYGAVAHADYSASIGENYTETETYTTTDSQGKSVRRTRTVTKTEWRPLSGRYVCYVVDVLVTASGGVSNEALEAIEPFDLRSLRAYSDSFIAGWLAEEPSRTQAECFRFAHDETVALVERRLKGFMPGDSHRNLQFQTNLNNEVINLVLLPVWSYAVRYAEDRPPVQILVNGQTGRVGGKVPVSTTKVAFAVLAVIGVLLLLALLMSLAS</sequence>
<keyword evidence="3" id="KW-1185">Reference proteome</keyword>
<dbReference type="EMBL" id="JAMQBK010000066">
    <property type="protein sequence ID" value="MCM2373828.1"/>
    <property type="molecule type" value="Genomic_DNA"/>
</dbReference>
<dbReference type="PANTHER" id="PTHR37826">
    <property type="entry name" value="FLOTILLIN BAND_7_5 DOMAIN PROTEIN"/>
    <property type="match status" value="1"/>
</dbReference>
<reference evidence="2 3" key="1">
    <citation type="journal article" date="2022" name="Syst. Appl. Microbiol.">
        <title>Rhodopirellula aestuarii sp. nov., a novel member of the genus Rhodopirellula isolated from brackish sediments collected in the Tagus River estuary, Portugal.</title>
        <authorList>
            <person name="Vitorino I.R."/>
            <person name="Klimek D."/>
            <person name="Calusinska M."/>
            <person name="Lobo-da-Cunha A."/>
            <person name="Vasconcelos V."/>
            <person name="Lage O.M."/>
        </authorList>
    </citation>
    <scope>NUCLEOTIDE SEQUENCE [LARGE SCALE GENOMIC DNA]</scope>
    <source>
        <strain evidence="2 3">ICT_H3.1</strain>
    </source>
</reference>
<name>A0ABT0UA08_9BACT</name>
<protein>
    <recommendedName>
        <fullName evidence="4">Primosomal protein N' (Replication factor Y)-superfamily II helicase</fullName>
    </recommendedName>
</protein>
<evidence type="ECO:0000313" key="3">
    <source>
        <dbReference type="Proteomes" id="UP001202961"/>
    </source>
</evidence>
<dbReference type="PANTHER" id="PTHR37826:SF3">
    <property type="entry name" value="J DOMAIN-CONTAINING PROTEIN"/>
    <property type="match status" value="1"/>
</dbReference>
<gene>
    <name evidence="2" type="ORF">NB063_24695</name>
</gene>
<accession>A0ABT0UA08</accession>
<feature type="transmembrane region" description="Helical" evidence="1">
    <location>
        <begin position="290"/>
        <end position="311"/>
    </location>
</feature>